<evidence type="ECO:0000256" key="2">
    <source>
        <dbReference type="HAMAP-Rule" id="MF_02245"/>
    </source>
</evidence>
<dbReference type="HAMAP" id="MF_02245">
    <property type="entry name" value="Adapter_SpxH"/>
    <property type="match status" value="1"/>
</dbReference>
<dbReference type="CDD" id="cd03025">
    <property type="entry name" value="DsbA_FrnE_like"/>
    <property type="match status" value="1"/>
</dbReference>
<comment type="similarity">
    <text evidence="2">Belongs to the SpxH family.</text>
</comment>
<evidence type="ECO:0000256" key="1">
    <source>
        <dbReference type="ARBA" id="ARBA00022490"/>
    </source>
</evidence>
<dbReference type="STRING" id="237682.SAMN05421676_11516"/>
<dbReference type="EMBL" id="FOHJ01000015">
    <property type="protein sequence ID" value="SEU02882.1"/>
    <property type="molecule type" value="Genomic_DNA"/>
</dbReference>
<protein>
    <recommendedName>
        <fullName evidence="2">ClpXP adapter protein SpxH</fullName>
    </recommendedName>
</protein>
<keyword evidence="3" id="KW-0413">Isomerase</keyword>
<dbReference type="InterPro" id="IPR036249">
    <property type="entry name" value="Thioredoxin-like_sf"/>
</dbReference>
<dbReference type="InterPro" id="IPR046404">
    <property type="entry name" value="Adapter_SpxH"/>
</dbReference>
<comment type="subcellular location">
    <subcellularLocation>
        <location evidence="2">Cytoplasm</location>
    </subcellularLocation>
</comment>
<evidence type="ECO:0000313" key="4">
    <source>
        <dbReference type="Proteomes" id="UP000199095"/>
    </source>
</evidence>
<dbReference type="GO" id="GO:0016853">
    <property type="term" value="F:isomerase activity"/>
    <property type="evidence" value="ECO:0007669"/>
    <property type="project" value="UniProtKB-KW"/>
</dbReference>
<dbReference type="PANTHER" id="PTHR13887">
    <property type="entry name" value="GLUTATHIONE S-TRANSFERASE KAPPA"/>
    <property type="match status" value="1"/>
</dbReference>
<proteinExistence type="inferred from homology"/>
<keyword evidence="4" id="KW-1185">Reference proteome</keyword>
<evidence type="ECO:0000313" key="3">
    <source>
        <dbReference type="EMBL" id="SEU02882.1"/>
    </source>
</evidence>
<dbReference type="AlphaFoldDB" id="A0A1I0IZK2"/>
<dbReference type="SUPFAM" id="SSF52833">
    <property type="entry name" value="Thioredoxin-like"/>
    <property type="match status" value="1"/>
</dbReference>
<dbReference type="Gene3D" id="1.10.472.60">
    <property type="entry name" value="putative protein disulfide isomerase domain"/>
    <property type="match status" value="1"/>
</dbReference>
<gene>
    <name evidence="2" type="primary">spxH</name>
    <name evidence="3" type="ORF">SAMN05421676_11516</name>
</gene>
<dbReference type="PANTHER" id="PTHR13887:SF47">
    <property type="entry name" value="CLPXP ADAPTER PROTEIN SPXH"/>
    <property type="match status" value="1"/>
</dbReference>
<dbReference type="Proteomes" id="UP000199095">
    <property type="component" value="Unassembled WGS sequence"/>
</dbReference>
<dbReference type="Pfam" id="PF13743">
    <property type="entry name" value="Thioredoxin_5"/>
    <property type="match status" value="1"/>
</dbReference>
<dbReference type="Gene3D" id="3.40.30.10">
    <property type="entry name" value="Glutaredoxin"/>
    <property type="match status" value="1"/>
</dbReference>
<accession>A0A1I0IZK2</accession>
<dbReference type="GO" id="GO:0005737">
    <property type="term" value="C:cytoplasm"/>
    <property type="evidence" value="ECO:0007669"/>
    <property type="project" value="UniProtKB-SubCell"/>
</dbReference>
<comment type="subunit">
    <text evidence="2">Interacts with Spx.</text>
</comment>
<comment type="function">
    <text evidence="2">Adapter protein required for efficient degradation of Spx by ClpXP under non-stress conditions. Interaction with Spx stabilizes Spx and exposes the C-terminus of Spx for recognition and proteolysis by ClpXP.</text>
</comment>
<sequence length="303" mass="34853">MIRKNTGPTTSSTTRNNHSQYGFSNLLNKPIEIYTFIDPLCPECWSLEPFLKKLNLEYGRFFKLKPIISGKLTTMNLSKMKKPKDLAKAWDRTASRTGMSCDGDLWLENPVSLPWLPSIAIKAAELQGGKSGASFLRKLQEHLFVSKENISNENILLQCAKEVNLDIEEFQKDLFGDTAKKALQCDLKLTREMDVDEIPAIVLFNQSDEQEGIKISGLYPYEVYVKVLCEMLGSAPQPAIKPPLLDFLKYYHFVASKEISVVFDWNSEQTQREMKKLLIKRQVEKMPAKYDTFWRYIGDEKEF</sequence>
<reference evidence="4" key="1">
    <citation type="submission" date="2016-10" db="EMBL/GenBank/DDBJ databases">
        <authorList>
            <person name="Varghese N."/>
            <person name="Submissions S."/>
        </authorList>
    </citation>
    <scope>NUCLEOTIDE SEQUENCE [LARGE SCALE GENOMIC DNA]</scope>
    <source>
        <strain evidence="4">CGMCC 1.3566</strain>
    </source>
</reference>
<name>A0A1I0IZK2_9BACI</name>
<organism evidence="3 4">
    <name type="scientific">Salinibacillus kushneri</name>
    <dbReference type="NCBI Taxonomy" id="237682"/>
    <lineage>
        <taxon>Bacteria</taxon>
        <taxon>Bacillati</taxon>
        <taxon>Bacillota</taxon>
        <taxon>Bacilli</taxon>
        <taxon>Bacillales</taxon>
        <taxon>Bacillaceae</taxon>
        <taxon>Salinibacillus</taxon>
    </lineage>
</organism>
<keyword evidence="1 2" id="KW-0963">Cytoplasm</keyword>